<gene>
    <name evidence="2" type="ORF">RDB_LOCUS36808</name>
    <name evidence="3" type="ORF">RDB_LOCUS76793</name>
</gene>
<name>A0A8H2Y058_9AGAM</name>
<evidence type="ECO:0000313" key="3">
    <source>
        <dbReference type="EMBL" id="CAE6455822.1"/>
    </source>
</evidence>
<sequence>MPLSLPLLLFIFDLFEHHAEVQQTQGVPRTCRKNQTVDLAALTGESEGGRESQEPGAREVVKAKRVGGWREQKQTMEEGGEDGDGYCRRVSPVLLNSWTVDKTGAEVGRAEVEEYEGEGEL</sequence>
<protein>
    <submittedName>
        <fullName evidence="2">Uncharacterized protein</fullName>
    </submittedName>
</protein>
<dbReference type="Proteomes" id="UP000663861">
    <property type="component" value="Unassembled WGS sequence"/>
</dbReference>
<proteinExistence type="predicted"/>
<organism evidence="2 4">
    <name type="scientific">Rhizoctonia solani</name>
    <dbReference type="NCBI Taxonomy" id="456999"/>
    <lineage>
        <taxon>Eukaryota</taxon>
        <taxon>Fungi</taxon>
        <taxon>Dikarya</taxon>
        <taxon>Basidiomycota</taxon>
        <taxon>Agaricomycotina</taxon>
        <taxon>Agaricomycetes</taxon>
        <taxon>Cantharellales</taxon>
        <taxon>Ceratobasidiaceae</taxon>
        <taxon>Rhizoctonia</taxon>
    </lineage>
</organism>
<comment type="caution">
    <text evidence="2">The sequence shown here is derived from an EMBL/GenBank/DDBJ whole genome shotgun (WGS) entry which is preliminary data.</text>
</comment>
<reference evidence="2" key="1">
    <citation type="submission" date="2021-01" db="EMBL/GenBank/DDBJ databases">
        <authorList>
            <person name="Kaushik A."/>
        </authorList>
    </citation>
    <scope>NUCLEOTIDE SEQUENCE</scope>
    <source>
        <strain evidence="3">AG4-R118</strain>
        <strain evidence="2">AG4-RS23</strain>
    </source>
</reference>
<feature type="chain" id="PRO_5035641336" evidence="1">
    <location>
        <begin position="22"/>
        <end position="121"/>
    </location>
</feature>
<keyword evidence="1" id="KW-0732">Signal</keyword>
<evidence type="ECO:0000313" key="2">
    <source>
        <dbReference type="EMBL" id="CAE6438785.1"/>
    </source>
</evidence>
<feature type="signal peptide" evidence="1">
    <location>
        <begin position="1"/>
        <end position="21"/>
    </location>
</feature>
<evidence type="ECO:0000313" key="4">
    <source>
        <dbReference type="Proteomes" id="UP000663861"/>
    </source>
</evidence>
<accession>A0A8H2Y058</accession>
<dbReference type="AlphaFoldDB" id="A0A8H2Y058"/>
<evidence type="ECO:0000256" key="1">
    <source>
        <dbReference type="SAM" id="SignalP"/>
    </source>
</evidence>
<dbReference type="Proteomes" id="UP000663888">
    <property type="component" value="Unassembled WGS sequence"/>
</dbReference>
<dbReference type="EMBL" id="CAJMWX010001047">
    <property type="protein sequence ID" value="CAE6455822.1"/>
    <property type="molecule type" value="Genomic_DNA"/>
</dbReference>
<dbReference type="EMBL" id="CAJMWY010000554">
    <property type="protein sequence ID" value="CAE6438785.1"/>
    <property type="molecule type" value="Genomic_DNA"/>
</dbReference>